<sequence length="206" mass="22452">MNPKLFLTLFSFKQDLKYVALAFGLALLVPIIAVILLTQIGVDIISDKLATVNEVTQQVEIHDPLTGEATPIEVKAAWPTTGVITLEFAQSSGYQIFHTGIDVANAKGKVGDPINPMLPGKVIYAGEIFWGYGKHIIMDHGNNITTVYAHLDKIFVIKGQEIKDTKQVIGREGSTGWSTGPHLHFEVRVFGIPVNPRTFLGSGNSN</sequence>
<comment type="caution">
    <text evidence="4">The sequence shown here is derived from an EMBL/GenBank/DDBJ whole genome shotgun (WGS) entry which is preliminary data.</text>
</comment>
<protein>
    <recommendedName>
        <fullName evidence="3">M23ase beta-sheet core domain-containing protein</fullName>
    </recommendedName>
</protein>
<proteinExistence type="predicted"/>
<dbReference type="PANTHER" id="PTHR21666">
    <property type="entry name" value="PEPTIDASE-RELATED"/>
    <property type="match status" value="1"/>
</dbReference>
<keyword evidence="2" id="KW-0472">Membrane</keyword>
<dbReference type="InterPro" id="IPR050570">
    <property type="entry name" value="Cell_wall_metabolism_enzyme"/>
</dbReference>
<gene>
    <name evidence="4" type="ORF">A3C59_04340</name>
</gene>
<dbReference type="GO" id="GO:0004222">
    <property type="term" value="F:metalloendopeptidase activity"/>
    <property type="evidence" value="ECO:0007669"/>
    <property type="project" value="TreeGrafter"/>
</dbReference>
<evidence type="ECO:0000256" key="1">
    <source>
        <dbReference type="ARBA" id="ARBA00022729"/>
    </source>
</evidence>
<dbReference type="Gene3D" id="2.70.70.10">
    <property type="entry name" value="Glucose Permease (Domain IIA)"/>
    <property type="match status" value="1"/>
</dbReference>
<dbReference type="SUPFAM" id="SSF51261">
    <property type="entry name" value="Duplicated hybrid motif"/>
    <property type="match status" value="1"/>
</dbReference>
<accession>A0A1F5JW51</accession>
<feature type="domain" description="M23ase beta-sheet core" evidence="3">
    <location>
        <begin position="97"/>
        <end position="196"/>
    </location>
</feature>
<evidence type="ECO:0000256" key="2">
    <source>
        <dbReference type="SAM" id="Phobius"/>
    </source>
</evidence>
<evidence type="ECO:0000313" key="4">
    <source>
        <dbReference type="EMBL" id="OGE32824.1"/>
    </source>
</evidence>
<dbReference type="AlphaFoldDB" id="A0A1F5JW51"/>
<dbReference type="InterPro" id="IPR011055">
    <property type="entry name" value="Dup_hybrid_motif"/>
</dbReference>
<name>A0A1F5JW51_9BACT</name>
<dbReference type="EMBL" id="MFCV01000020">
    <property type="protein sequence ID" value="OGE32824.1"/>
    <property type="molecule type" value="Genomic_DNA"/>
</dbReference>
<keyword evidence="2" id="KW-1133">Transmembrane helix</keyword>
<keyword evidence="1" id="KW-0732">Signal</keyword>
<reference evidence="4 5" key="1">
    <citation type="journal article" date="2016" name="Nat. Commun.">
        <title>Thousands of microbial genomes shed light on interconnected biogeochemical processes in an aquifer system.</title>
        <authorList>
            <person name="Anantharaman K."/>
            <person name="Brown C.T."/>
            <person name="Hug L.A."/>
            <person name="Sharon I."/>
            <person name="Castelle C.J."/>
            <person name="Probst A.J."/>
            <person name="Thomas B.C."/>
            <person name="Singh A."/>
            <person name="Wilkins M.J."/>
            <person name="Karaoz U."/>
            <person name="Brodie E.L."/>
            <person name="Williams K.H."/>
            <person name="Hubbard S.S."/>
            <person name="Banfield J.F."/>
        </authorList>
    </citation>
    <scope>NUCLEOTIDE SEQUENCE [LARGE SCALE GENOMIC DNA]</scope>
</reference>
<evidence type="ECO:0000313" key="5">
    <source>
        <dbReference type="Proteomes" id="UP000176902"/>
    </source>
</evidence>
<dbReference type="Proteomes" id="UP000176902">
    <property type="component" value="Unassembled WGS sequence"/>
</dbReference>
<keyword evidence="2" id="KW-0812">Transmembrane</keyword>
<evidence type="ECO:0000259" key="3">
    <source>
        <dbReference type="Pfam" id="PF01551"/>
    </source>
</evidence>
<feature type="transmembrane region" description="Helical" evidence="2">
    <location>
        <begin position="20"/>
        <end position="38"/>
    </location>
</feature>
<dbReference type="CDD" id="cd12797">
    <property type="entry name" value="M23_peptidase"/>
    <property type="match status" value="1"/>
</dbReference>
<dbReference type="STRING" id="1797768.A3C59_04340"/>
<organism evidence="4 5">
    <name type="scientific">Candidatus Daviesbacteria bacterium RIFCSPHIGHO2_02_FULL_36_13</name>
    <dbReference type="NCBI Taxonomy" id="1797768"/>
    <lineage>
        <taxon>Bacteria</taxon>
        <taxon>Candidatus Daviesiibacteriota</taxon>
    </lineage>
</organism>
<dbReference type="InterPro" id="IPR016047">
    <property type="entry name" value="M23ase_b-sheet_dom"/>
</dbReference>
<dbReference type="Pfam" id="PF01551">
    <property type="entry name" value="Peptidase_M23"/>
    <property type="match status" value="1"/>
</dbReference>
<dbReference type="PANTHER" id="PTHR21666:SF289">
    <property type="entry name" value="L-ALA--D-GLU ENDOPEPTIDASE"/>
    <property type="match status" value="1"/>
</dbReference>